<sequence length="152" mass="17722">MLRLQATTNITLIEIKQRLQKIENIIKRNGLDPVINDGLITQFLPLDTLERIKEFEELLKNSEEAVVQFKEYLRKTGGNNPKDNIQVNIRVMKKILTIKCAMLCSMKGIRNNFRIGDLRIIKNSRKELISRHVNLTEAEFDSIVAEWLRFAK</sequence>
<organism evidence="2 3">
    <name type="scientific">Cardiocondyla obscurior</name>
    <dbReference type="NCBI Taxonomy" id="286306"/>
    <lineage>
        <taxon>Eukaryota</taxon>
        <taxon>Metazoa</taxon>
        <taxon>Ecdysozoa</taxon>
        <taxon>Arthropoda</taxon>
        <taxon>Hexapoda</taxon>
        <taxon>Insecta</taxon>
        <taxon>Pterygota</taxon>
        <taxon>Neoptera</taxon>
        <taxon>Endopterygota</taxon>
        <taxon>Hymenoptera</taxon>
        <taxon>Apocrita</taxon>
        <taxon>Aculeata</taxon>
        <taxon>Formicoidea</taxon>
        <taxon>Formicidae</taxon>
        <taxon>Myrmicinae</taxon>
        <taxon>Cardiocondyla</taxon>
    </lineage>
</organism>
<dbReference type="Proteomes" id="UP001430953">
    <property type="component" value="Unassembled WGS sequence"/>
</dbReference>
<feature type="domain" description="DUF4806" evidence="1">
    <location>
        <begin position="44"/>
        <end position="112"/>
    </location>
</feature>
<name>A0AAW2E9C9_9HYME</name>
<protein>
    <recommendedName>
        <fullName evidence="1">DUF4806 domain-containing protein</fullName>
    </recommendedName>
</protein>
<gene>
    <name evidence="2" type="ORF">PUN28_020867</name>
</gene>
<dbReference type="AlphaFoldDB" id="A0AAW2E9C9"/>
<dbReference type="InterPro" id="IPR032071">
    <property type="entry name" value="DUF4806"/>
</dbReference>
<evidence type="ECO:0000313" key="2">
    <source>
        <dbReference type="EMBL" id="KAL0098881.1"/>
    </source>
</evidence>
<dbReference type="EMBL" id="JADYXP020000032">
    <property type="protein sequence ID" value="KAL0098881.1"/>
    <property type="molecule type" value="Genomic_DNA"/>
</dbReference>
<reference evidence="2 3" key="1">
    <citation type="submission" date="2023-03" db="EMBL/GenBank/DDBJ databases">
        <title>High recombination rates correlate with genetic variation in Cardiocondyla obscurior ants.</title>
        <authorList>
            <person name="Errbii M."/>
        </authorList>
    </citation>
    <scope>NUCLEOTIDE SEQUENCE [LARGE SCALE GENOMIC DNA]</scope>
    <source>
        <strain evidence="2">Alpha-2009</strain>
        <tissue evidence="2">Whole body</tissue>
    </source>
</reference>
<proteinExistence type="predicted"/>
<dbReference type="Pfam" id="PF16064">
    <property type="entry name" value="DUF4806"/>
    <property type="match status" value="1"/>
</dbReference>
<comment type="caution">
    <text evidence="2">The sequence shown here is derived from an EMBL/GenBank/DDBJ whole genome shotgun (WGS) entry which is preliminary data.</text>
</comment>
<accession>A0AAW2E9C9</accession>
<evidence type="ECO:0000259" key="1">
    <source>
        <dbReference type="Pfam" id="PF16064"/>
    </source>
</evidence>
<keyword evidence="3" id="KW-1185">Reference proteome</keyword>
<evidence type="ECO:0000313" key="3">
    <source>
        <dbReference type="Proteomes" id="UP001430953"/>
    </source>
</evidence>